<dbReference type="Proteomes" id="UP001139887">
    <property type="component" value="Unassembled WGS sequence"/>
</dbReference>
<feature type="compositionally biased region" description="Basic and acidic residues" evidence="1">
    <location>
        <begin position="40"/>
        <end position="49"/>
    </location>
</feature>
<dbReference type="AlphaFoldDB" id="A0A9W8LX29"/>
<dbReference type="OrthoDB" id="5527353at2759"/>
<reference evidence="2" key="1">
    <citation type="submission" date="2022-07" db="EMBL/GenBank/DDBJ databases">
        <title>Phylogenomic reconstructions and comparative analyses of Kickxellomycotina fungi.</title>
        <authorList>
            <person name="Reynolds N.K."/>
            <person name="Stajich J.E."/>
            <person name="Barry K."/>
            <person name="Grigoriev I.V."/>
            <person name="Crous P."/>
            <person name="Smith M.E."/>
        </authorList>
    </citation>
    <scope>NUCLEOTIDE SEQUENCE</scope>
    <source>
        <strain evidence="2">NRRL 1566</strain>
    </source>
</reference>
<feature type="compositionally biased region" description="Basic residues" evidence="1">
    <location>
        <begin position="135"/>
        <end position="150"/>
    </location>
</feature>
<protein>
    <submittedName>
        <fullName evidence="2">Uncharacterized protein</fullName>
    </submittedName>
</protein>
<feature type="compositionally biased region" description="Basic residues" evidence="1">
    <location>
        <begin position="98"/>
        <end position="116"/>
    </location>
</feature>
<gene>
    <name evidence="2" type="ORF">IWW36_005014</name>
</gene>
<feature type="compositionally biased region" description="Polar residues" evidence="1">
    <location>
        <begin position="50"/>
        <end position="67"/>
    </location>
</feature>
<sequence length="170" mass="18676">MSKSSDANTAACVSNTSNRDAEEHSVPSRCESPLLPMGEHSTHQVDPDRLSQQLGRTGNRQSQQSMLHKSYAIPEDMDEEDNDGAGVSKKDADDAAGRPRHHIRRPRKLPRPKSYRIHTSGAHESAREFSSKFKSACRKLNPRRLAKPSHHARDDEPSSPVSGNGSGFAA</sequence>
<dbReference type="EMBL" id="JANBUW010000956">
    <property type="protein sequence ID" value="KAJ2844875.1"/>
    <property type="molecule type" value="Genomic_DNA"/>
</dbReference>
<proteinExistence type="predicted"/>
<keyword evidence="3" id="KW-1185">Reference proteome</keyword>
<comment type="caution">
    <text evidence="2">The sequence shown here is derived from an EMBL/GenBank/DDBJ whole genome shotgun (WGS) entry which is preliminary data.</text>
</comment>
<evidence type="ECO:0000313" key="3">
    <source>
        <dbReference type="Proteomes" id="UP001139887"/>
    </source>
</evidence>
<feature type="compositionally biased region" description="Polar residues" evidence="1">
    <location>
        <begin position="1"/>
        <end position="18"/>
    </location>
</feature>
<evidence type="ECO:0000313" key="2">
    <source>
        <dbReference type="EMBL" id="KAJ2844875.1"/>
    </source>
</evidence>
<evidence type="ECO:0000256" key="1">
    <source>
        <dbReference type="SAM" id="MobiDB-lite"/>
    </source>
</evidence>
<organism evidence="2 3">
    <name type="scientific">Coemansia brasiliensis</name>
    <dbReference type="NCBI Taxonomy" id="2650707"/>
    <lineage>
        <taxon>Eukaryota</taxon>
        <taxon>Fungi</taxon>
        <taxon>Fungi incertae sedis</taxon>
        <taxon>Zoopagomycota</taxon>
        <taxon>Kickxellomycotina</taxon>
        <taxon>Kickxellomycetes</taxon>
        <taxon>Kickxellales</taxon>
        <taxon>Kickxellaceae</taxon>
        <taxon>Coemansia</taxon>
    </lineage>
</organism>
<accession>A0A9W8LX29</accession>
<feature type="region of interest" description="Disordered" evidence="1">
    <location>
        <begin position="1"/>
        <end position="170"/>
    </location>
</feature>
<name>A0A9W8LX29_9FUNG</name>
<feature type="compositionally biased region" description="Basic and acidic residues" evidence="1">
    <location>
        <begin position="88"/>
        <end position="97"/>
    </location>
</feature>